<dbReference type="AlphaFoldDB" id="A0A645G546"/>
<name>A0A645G546_9ZZZZ</name>
<dbReference type="Gene3D" id="1.10.3210.10">
    <property type="entry name" value="Hypothetical protein af1432"/>
    <property type="match status" value="1"/>
</dbReference>
<proteinExistence type="predicted"/>
<organism evidence="1">
    <name type="scientific">bioreactor metagenome</name>
    <dbReference type="NCBI Taxonomy" id="1076179"/>
    <lineage>
        <taxon>unclassified sequences</taxon>
        <taxon>metagenomes</taxon>
        <taxon>ecological metagenomes</taxon>
    </lineage>
</organism>
<accession>A0A645G546</accession>
<reference evidence="1" key="1">
    <citation type="submission" date="2019-08" db="EMBL/GenBank/DDBJ databases">
        <authorList>
            <person name="Kucharzyk K."/>
            <person name="Murdoch R.W."/>
            <person name="Higgins S."/>
            <person name="Loffler F."/>
        </authorList>
    </citation>
    <scope>NUCLEOTIDE SEQUENCE</scope>
</reference>
<protein>
    <submittedName>
        <fullName evidence="1">Uncharacterized protein</fullName>
    </submittedName>
</protein>
<gene>
    <name evidence="1" type="ORF">SDC9_168461</name>
</gene>
<dbReference type="EMBL" id="VSSQ01068971">
    <property type="protein sequence ID" value="MPN21082.1"/>
    <property type="molecule type" value="Genomic_DNA"/>
</dbReference>
<dbReference type="SUPFAM" id="SSF109604">
    <property type="entry name" value="HD-domain/PDEase-like"/>
    <property type="match status" value="1"/>
</dbReference>
<evidence type="ECO:0000313" key="1">
    <source>
        <dbReference type="EMBL" id="MPN21082.1"/>
    </source>
</evidence>
<comment type="caution">
    <text evidence="1">The sequence shown here is derived from an EMBL/GenBank/DDBJ whole genome shotgun (WGS) entry which is preliminary data.</text>
</comment>
<sequence>MAALAASFHRKNNDDLPLAPYSHLINRLDINIAERLGLLIALAETFEKNLNGHIFDLDVEVRNDQITVFPISYEDLETELAEASKLIPRFSQVFRKNLEIIPRILTQEPERQDT</sequence>